<keyword evidence="3" id="KW-1185">Reference proteome</keyword>
<dbReference type="Proteomes" id="UP001176471">
    <property type="component" value="Unassembled WGS sequence"/>
</dbReference>
<dbReference type="Gene3D" id="3.20.20.140">
    <property type="entry name" value="Metal-dependent hydrolases"/>
    <property type="match status" value="1"/>
</dbReference>
<organism evidence="2 3">
    <name type="scientific">Sphingobium cyanobacteriorum</name>
    <dbReference type="NCBI Taxonomy" id="3063954"/>
    <lineage>
        <taxon>Bacteria</taxon>
        <taxon>Pseudomonadati</taxon>
        <taxon>Pseudomonadota</taxon>
        <taxon>Alphaproteobacteria</taxon>
        <taxon>Sphingomonadales</taxon>
        <taxon>Sphingomonadaceae</taxon>
        <taxon>Sphingobium</taxon>
    </lineage>
</organism>
<sequence length="200" mass="21706">MIAAISKDLGPVEAKLAIDANGLIVAPRAIDPHAHFDAQVHWDPYCSPRTSHGATTTLITRCGFGQAPARPEMRESTMAMMESTERVLLAALAWTWETFPEWMAHLKALLNEAMDLGAAGFSFSRMLDTSNHTDFDGTPMPTDIRPPEDFYALAAVLGWPNGCLIACAGSIRQASEAAADRHMLQSIRTPPSTLIVCPVM</sequence>
<evidence type="ECO:0000313" key="2">
    <source>
        <dbReference type="EMBL" id="MDO7835463.1"/>
    </source>
</evidence>
<dbReference type="RefSeq" id="WP_304535893.1">
    <property type="nucleotide sequence ID" value="NZ_JAUQOM010000004.1"/>
</dbReference>
<dbReference type="SUPFAM" id="SSF51556">
    <property type="entry name" value="Metallo-dependent hydrolases"/>
    <property type="match status" value="1"/>
</dbReference>
<dbReference type="InterPro" id="IPR032466">
    <property type="entry name" value="Metal_Hydrolase"/>
</dbReference>
<accession>A0ABT8ZMW1</accession>
<proteinExistence type="predicted"/>
<protein>
    <submittedName>
        <fullName evidence="2">Amidohydrolase family protein</fullName>
    </submittedName>
</protein>
<gene>
    <name evidence="2" type="ORF">Q4610_10465</name>
</gene>
<feature type="domain" description="Amidohydrolase 3" evidence="1">
    <location>
        <begin position="17"/>
        <end position="113"/>
    </location>
</feature>
<dbReference type="EMBL" id="JAUQOM010000004">
    <property type="protein sequence ID" value="MDO7835463.1"/>
    <property type="molecule type" value="Genomic_DNA"/>
</dbReference>
<evidence type="ECO:0000313" key="3">
    <source>
        <dbReference type="Proteomes" id="UP001176471"/>
    </source>
</evidence>
<dbReference type="InterPro" id="IPR013108">
    <property type="entry name" value="Amidohydro_3"/>
</dbReference>
<reference evidence="2" key="1">
    <citation type="submission" date="2023-07" db="EMBL/GenBank/DDBJ databases">
        <title>Bacterial whole genome sequence for Sphingobium sp. HBC34.</title>
        <authorList>
            <person name="Le V."/>
            <person name="Ko S.-R."/>
            <person name="Ahn C.-Y."/>
            <person name="Oh H.-M."/>
        </authorList>
    </citation>
    <scope>NUCLEOTIDE SEQUENCE</scope>
    <source>
        <strain evidence="2">HBC34</strain>
    </source>
</reference>
<comment type="caution">
    <text evidence="2">The sequence shown here is derived from an EMBL/GenBank/DDBJ whole genome shotgun (WGS) entry which is preliminary data.</text>
</comment>
<name>A0ABT8ZMW1_9SPHN</name>
<evidence type="ECO:0000259" key="1">
    <source>
        <dbReference type="Pfam" id="PF07969"/>
    </source>
</evidence>
<dbReference type="Pfam" id="PF07969">
    <property type="entry name" value="Amidohydro_3"/>
    <property type="match status" value="1"/>
</dbReference>